<keyword evidence="1" id="KW-0732">Signal</keyword>
<evidence type="ECO:0000313" key="3">
    <source>
        <dbReference type="Proteomes" id="UP001221898"/>
    </source>
</evidence>
<feature type="chain" id="PRO_5042271032" description="Secreted protein" evidence="1">
    <location>
        <begin position="18"/>
        <end position="108"/>
    </location>
</feature>
<sequence length="108" mass="11628">MRGVSFTVSLILPFLSALREPLSGWLGLSRELIPPACSGHTGDACTLHRREGASAAGLRGNAHYSWISASEAARAQPLRTGAMGIVWMEIRAPELEAGCRMLMVQKSH</sequence>
<gene>
    <name evidence="2" type="ORF">AAFF_G00438270</name>
</gene>
<reference evidence="2" key="1">
    <citation type="journal article" date="2023" name="Science">
        <title>Genome structures resolve the early diversification of teleost fishes.</title>
        <authorList>
            <person name="Parey E."/>
            <person name="Louis A."/>
            <person name="Montfort J."/>
            <person name="Bouchez O."/>
            <person name="Roques C."/>
            <person name="Iampietro C."/>
            <person name="Lluch J."/>
            <person name="Castinel A."/>
            <person name="Donnadieu C."/>
            <person name="Desvignes T."/>
            <person name="Floi Bucao C."/>
            <person name="Jouanno E."/>
            <person name="Wen M."/>
            <person name="Mejri S."/>
            <person name="Dirks R."/>
            <person name="Jansen H."/>
            <person name="Henkel C."/>
            <person name="Chen W.J."/>
            <person name="Zahm M."/>
            <person name="Cabau C."/>
            <person name="Klopp C."/>
            <person name="Thompson A.W."/>
            <person name="Robinson-Rechavi M."/>
            <person name="Braasch I."/>
            <person name="Lecointre G."/>
            <person name="Bobe J."/>
            <person name="Postlethwait J.H."/>
            <person name="Berthelot C."/>
            <person name="Roest Crollius H."/>
            <person name="Guiguen Y."/>
        </authorList>
    </citation>
    <scope>NUCLEOTIDE SEQUENCE</scope>
    <source>
        <strain evidence="2">NC1722</strain>
    </source>
</reference>
<evidence type="ECO:0000256" key="1">
    <source>
        <dbReference type="SAM" id="SignalP"/>
    </source>
</evidence>
<evidence type="ECO:0008006" key="4">
    <source>
        <dbReference type="Google" id="ProtNLM"/>
    </source>
</evidence>
<name>A0AAD7SA24_9TELE</name>
<organism evidence="2 3">
    <name type="scientific">Aldrovandia affinis</name>
    <dbReference type="NCBI Taxonomy" id="143900"/>
    <lineage>
        <taxon>Eukaryota</taxon>
        <taxon>Metazoa</taxon>
        <taxon>Chordata</taxon>
        <taxon>Craniata</taxon>
        <taxon>Vertebrata</taxon>
        <taxon>Euteleostomi</taxon>
        <taxon>Actinopterygii</taxon>
        <taxon>Neopterygii</taxon>
        <taxon>Teleostei</taxon>
        <taxon>Notacanthiformes</taxon>
        <taxon>Halosauridae</taxon>
        <taxon>Aldrovandia</taxon>
    </lineage>
</organism>
<protein>
    <recommendedName>
        <fullName evidence="4">Secreted protein</fullName>
    </recommendedName>
</protein>
<accession>A0AAD7SA24</accession>
<dbReference type="EMBL" id="JAINUG010000097">
    <property type="protein sequence ID" value="KAJ8397551.1"/>
    <property type="molecule type" value="Genomic_DNA"/>
</dbReference>
<dbReference type="AlphaFoldDB" id="A0AAD7SA24"/>
<feature type="signal peptide" evidence="1">
    <location>
        <begin position="1"/>
        <end position="17"/>
    </location>
</feature>
<keyword evidence="3" id="KW-1185">Reference proteome</keyword>
<evidence type="ECO:0000313" key="2">
    <source>
        <dbReference type="EMBL" id="KAJ8397551.1"/>
    </source>
</evidence>
<dbReference type="Proteomes" id="UP001221898">
    <property type="component" value="Unassembled WGS sequence"/>
</dbReference>
<proteinExistence type="predicted"/>
<comment type="caution">
    <text evidence="2">The sequence shown here is derived from an EMBL/GenBank/DDBJ whole genome shotgun (WGS) entry which is preliminary data.</text>
</comment>